<reference evidence="2 3" key="1">
    <citation type="submission" date="2019-08" db="EMBL/GenBank/DDBJ databases">
        <title>Bacillus genomes from the desert of Cuatro Cienegas, Coahuila.</title>
        <authorList>
            <person name="Olmedo-Alvarez G."/>
        </authorList>
    </citation>
    <scope>NUCLEOTIDE SEQUENCE [LARGE SCALE GENOMIC DNA]</scope>
    <source>
        <strain evidence="2 3">CH34_1T</strain>
    </source>
</reference>
<sequence length="61" mass="6548">MNNKLTGLTLVLTGLVLLMLSITLQSQTSIWVVLLGASIVLNISGASLLFKFLKESVKTTN</sequence>
<protein>
    <submittedName>
        <fullName evidence="2">Uncharacterized protein</fullName>
    </submittedName>
</protein>
<gene>
    <name evidence="2" type="ORF">FZC78_21295</name>
</gene>
<feature type="transmembrane region" description="Helical" evidence="1">
    <location>
        <begin position="30"/>
        <end position="53"/>
    </location>
</feature>
<feature type="transmembrane region" description="Helical" evidence="1">
    <location>
        <begin position="7"/>
        <end position="24"/>
    </location>
</feature>
<accession>A0A5D4NIZ5</accession>
<proteinExistence type="predicted"/>
<comment type="caution">
    <text evidence="2">The sequence shown here is derived from an EMBL/GenBank/DDBJ whole genome shotgun (WGS) entry which is preliminary data.</text>
</comment>
<name>A0A5D4NIZ5_9BACI</name>
<dbReference type="Proteomes" id="UP000322267">
    <property type="component" value="Unassembled WGS sequence"/>
</dbReference>
<evidence type="ECO:0000256" key="1">
    <source>
        <dbReference type="SAM" id="Phobius"/>
    </source>
</evidence>
<keyword evidence="1" id="KW-1133">Transmembrane helix</keyword>
<dbReference type="AlphaFoldDB" id="A0A5D4NIZ5"/>
<organism evidence="2 3">
    <name type="scientific">Rossellomorea vietnamensis</name>
    <dbReference type="NCBI Taxonomy" id="218284"/>
    <lineage>
        <taxon>Bacteria</taxon>
        <taxon>Bacillati</taxon>
        <taxon>Bacillota</taxon>
        <taxon>Bacilli</taxon>
        <taxon>Bacillales</taxon>
        <taxon>Bacillaceae</taxon>
        <taxon>Rossellomorea</taxon>
    </lineage>
</organism>
<evidence type="ECO:0000313" key="2">
    <source>
        <dbReference type="EMBL" id="TYS13548.1"/>
    </source>
</evidence>
<dbReference type="EMBL" id="VTEI01000019">
    <property type="protein sequence ID" value="TYS13548.1"/>
    <property type="molecule type" value="Genomic_DNA"/>
</dbReference>
<keyword evidence="1" id="KW-0472">Membrane</keyword>
<evidence type="ECO:0000313" key="3">
    <source>
        <dbReference type="Proteomes" id="UP000322267"/>
    </source>
</evidence>
<keyword evidence="1" id="KW-0812">Transmembrane</keyword>